<evidence type="ECO:0008006" key="11">
    <source>
        <dbReference type="Google" id="ProtNLM"/>
    </source>
</evidence>
<dbReference type="InterPro" id="IPR044925">
    <property type="entry name" value="His-Me_finger_sf"/>
</dbReference>
<dbReference type="EMBL" id="JBEHCU010011926">
    <property type="protein sequence ID" value="KAL1376103.1"/>
    <property type="molecule type" value="Genomic_DNA"/>
</dbReference>
<dbReference type="CDD" id="cd00091">
    <property type="entry name" value="NUC"/>
    <property type="match status" value="1"/>
</dbReference>
<organism evidence="9 10">
    <name type="scientific">Culex pipiens pipiens</name>
    <name type="common">Northern house mosquito</name>
    <dbReference type="NCBI Taxonomy" id="38569"/>
    <lineage>
        <taxon>Eukaryota</taxon>
        <taxon>Metazoa</taxon>
        <taxon>Ecdysozoa</taxon>
        <taxon>Arthropoda</taxon>
        <taxon>Hexapoda</taxon>
        <taxon>Insecta</taxon>
        <taxon>Pterygota</taxon>
        <taxon>Neoptera</taxon>
        <taxon>Endopterygota</taxon>
        <taxon>Diptera</taxon>
        <taxon>Nematocera</taxon>
        <taxon>Culicoidea</taxon>
        <taxon>Culicidae</taxon>
        <taxon>Culicinae</taxon>
        <taxon>Culicini</taxon>
        <taxon>Culex</taxon>
        <taxon>Culex</taxon>
    </lineage>
</organism>
<feature type="chain" id="PRO_5044753877" description="Alkaline nuclease" evidence="6">
    <location>
        <begin position="22"/>
        <end position="420"/>
    </location>
</feature>
<keyword evidence="6" id="KW-0732">Signal</keyword>
<dbReference type="InterPro" id="IPR040255">
    <property type="entry name" value="Non-specific_endonuclease"/>
</dbReference>
<evidence type="ECO:0000256" key="1">
    <source>
        <dbReference type="ARBA" id="ARBA00010052"/>
    </source>
</evidence>
<keyword evidence="5" id="KW-0479">Metal-binding</keyword>
<sequence>MWNAFGLAALVLLAQIELNFSRIALETSTVDFGGSTSEDYEKDYGCKVSMNKDLNLKQPLFLVPGTKQFITPITNTTDLLFHQGEQLELFCTRGFGHTGDKSIVTTCDDANEFVHNGKIYNISQLVCKAPVYHVASRTEERCFNNARLVKVGFELDDRFLKLYEVCFDEETLGTHYVKHALYPWNVKHQSSKRPSFIQGDYFPDLKMSKLYSYDSQRDALARILGSPEHADTFLNKKKDIFLARGHLAARADFVYGSHQRATFWFLNVAPQWQKFNSFNWQRVETGVKDIIAQRGLEVTVYTGTYGILELPDANGDMQQIFLDFDPNNGGRVPVPKVFYKVLHDEWHDAGIALIGVNNPHATPEQIQQDYVFCEDVSDQIKWLKWKPENILGGYSYACDVNEFNAVTKHLPLGKVEKLLV</sequence>
<keyword evidence="3" id="KW-0255">Endonuclease</keyword>
<dbReference type="SUPFAM" id="SSF54060">
    <property type="entry name" value="His-Me finger endonucleases"/>
    <property type="match status" value="1"/>
</dbReference>
<dbReference type="FunFam" id="3.40.570.10:FF:000007">
    <property type="entry name" value="Alkaline nuclease"/>
    <property type="match status" value="1"/>
</dbReference>
<feature type="signal peptide" evidence="6">
    <location>
        <begin position="1"/>
        <end position="21"/>
    </location>
</feature>
<dbReference type="Gene3D" id="3.40.570.10">
    <property type="entry name" value="Extracellular Endonuclease, subunit A"/>
    <property type="match status" value="1"/>
</dbReference>
<gene>
    <name evidence="9" type="ORF">pipiens_004513</name>
</gene>
<comment type="caution">
    <text evidence="9">The sequence shown here is derived from an EMBL/GenBank/DDBJ whole genome shotgun (WGS) entry which is preliminary data.</text>
</comment>
<feature type="active site" description="Proton acceptor" evidence="4">
    <location>
        <position position="246"/>
    </location>
</feature>
<evidence type="ECO:0000256" key="3">
    <source>
        <dbReference type="ARBA" id="ARBA00022759"/>
    </source>
</evidence>
<dbReference type="SMART" id="SM00477">
    <property type="entry name" value="NUC"/>
    <property type="match status" value="1"/>
</dbReference>
<evidence type="ECO:0000256" key="4">
    <source>
        <dbReference type="PIRSR" id="PIRSR640255-1"/>
    </source>
</evidence>
<proteinExistence type="inferred from homology"/>
<dbReference type="PANTHER" id="PTHR13966:SF19">
    <property type="entry name" value="NUCLEASE EXOG, MITOCHONDRIAL"/>
    <property type="match status" value="1"/>
</dbReference>
<dbReference type="GO" id="GO:0004519">
    <property type="term" value="F:endonuclease activity"/>
    <property type="evidence" value="ECO:0007669"/>
    <property type="project" value="UniProtKB-KW"/>
</dbReference>
<keyword evidence="2" id="KW-0540">Nuclease</keyword>
<feature type="binding site" evidence="5">
    <location>
        <position position="276"/>
    </location>
    <ligand>
        <name>Mg(2+)</name>
        <dbReference type="ChEBI" id="CHEBI:18420"/>
        <note>catalytic</note>
    </ligand>
</feature>
<keyword evidence="3" id="KW-0378">Hydrolase</keyword>
<evidence type="ECO:0000313" key="9">
    <source>
        <dbReference type="EMBL" id="KAL1376103.1"/>
    </source>
</evidence>
<keyword evidence="10" id="KW-1185">Reference proteome</keyword>
<name>A0ABD1CI89_CULPP</name>
<dbReference type="InterPro" id="IPR001604">
    <property type="entry name" value="Endo_G_ENPP1-like_dom"/>
</dbReference>
<feature type="domain" description="ENPP1-3/EXOG-like endonuclease/phosphodiesterase" evidence="7">
    <location>
        <begin position="198"/>
        <end position="379"/>
    </location>
</feature>
<feature type="domain" description="DNA/RNA non-specific endonuclease/pyrophosphatase/phosphodiesterase" evidence="8">
    <location>
        <begin position="159"/>
        <end position="403"/>
    </location>
</feature>
<dbReference type="Proteomes" id="UP001562425">
    <property type="component" value="Unassembled WGS sequence"/>
</dbReference>
<protein>
    <recommendedName>
        <fullName evidence="11">Alkaline nuclease</fullName>
    </recommendedName>
</protein>
<evidence type="ECO:0000256" key="5">
    <source>
        <dbReference type="PIRSR" id="PIRSR640255-2"/>
    </source>
</evidence>
<dbReference type="PANTHER" id="PTHR13966">
    <property type="entry name" value="ENDONUCLEASE RELATED"/>
    <property type="match status" value="1"/>
</dbReference>
<reference evidence="9 10" key="1">
    <citation type="submission" date="2024-05" db="EMBL/GenBank/DDBJ databases">
        <title>Culex pipiens pipiens assembly and annotation.</title>
        <authorList>
            <person name="Alout H."/>
            <person name="Durand T."/>
        </authorList>
    </citation>
    <scope>NUCLEOTIDE SEQUENCE [LARGE SCALE GENOMIC DNA]</scope>
    <source>
        <strain evidence="9">HA-2024</strain>
        <tissue evidence="9">Whole body</tissue>
    </source>
</reference>
<evidence type="ECO:0000313" key="10">
    <source>
        <dbReference type="Proteomes" id="UP001562425"/>
    </source>
</evidence>
<evidence type="ECO:0000259" key="8">
    <source>
        <dbReference type="SMART" id="SM00892"/>
    </source>
</evidence>
<dbReference type="InterPro" id="IPR044929">
    <property type="entry name" value="DNA/RNA_non-sp_Endonuclease_sf"/>
</dbReference>
<evidence type="ECO:0000259" key="7">
    <source>
        <dbReference type="SMART" id="SM00477"/>
    </source>
</evidence>
<dbReference type="AlphaFoldDB" id="A0ABD1CI89"/>
<accession>A0ABD1CI89</accession>
<evidence type="ECO:0000256" key="6">
    <source>
        <dbReference type="SAM" id="SignalP"/>
    </source>
</evidence>
<dbReference type="Pfam" id="PF01223">
    <property type="entry name" value="Endonuclease_NS"/>
    <property type="match status" value="1"/>
</dbReference>
<comment type="similarity">
    <text evidence="1">Belongs to the DNA/RNA non-specific endonuclease family.</text>
</comment>
<dbReference type="SMART" id="SM00892">
    <property type="entry name" value="Endonuclease_NS"/>
    <property type="match status" value="1"/>
</dbReference>
<dbReference type="InterPro" id="IPR020821">
    <property type="entry name" value="ENPP1-3/EXOG-like_nuc-like"/>
</dbReference>
<evidence type="ECO:0000256" key="2">
    <source>
        <dbReference type="ARBA" id="ARBA00022722"/>
    </source>
</evidence>